<accession>X8DPG5</accession>
<proteinExistence type="predicted"/>
<evidence type="ECO:0000313" key="1">
    <source>
        <dbReference type="EMBL" id="EUA69370.1"/>
    </source>
</evidence>
<reference evidence="1 2" key="1">
    <citation type="submission" date="2013-12" db="EMBL/GenBank/DDBJ databases">
        <authorList>
            <person name="Zelazny A."/>
            <person name="Olivier K."/>
            <person name="Holland S."/>
            <person name="Lenaerts A."/>
            <person name="Ordway D."/>
            <person name="DeGroote M.A."/>
            <person name="Parker T."/>
            <person name="Sizemore C."/>
            <person name="Tallon L.J."/>
            <person name="Sadzewicz L.K."/>
            <person name="Sengamalay N."/>
            <person name="Fraser C.M."/>
            <person name="Hine E."/>
            <person name="Shefchek K.A."/>
            <person name="Das S.P."/>
            <person name="Tettelin H."/>
        </authorList>
    </citation>
    <scope>NUCLEOTIDE SEQUENCE [LARGE SCALE GENOMIC DNA]</scope>
    <source>
        <strain evidence="1 2">1513</strain>
    </source>
</reference>
<dbReference type="AlphaFoldDB" id="X8DPG5"/>
<evidence type="ECO:0000313" key="2">
    <source>
        <dbReference type="Proteomes" id="UP000023351"/>
    </source>
</evidence>
<gene>
    <name evidence="1" type="ORF">I540_3475</name>
</gene>
<protein>
    <submittedName>
        <fullName evidence="1">Uncharacterized protein</fullName>
    </submittedName>
</protein>
<dbReference type="Proteomes" id="UP000023351">
    <property type="component" value="Unassembled WGS sequence"/>
</dbReference>
<name>X8DPG5_9MYCO</name>
<sequence>MTPKVTDPASNFSGPRPVVFAWAKDPAGHHLEPPGLEYPS</sequence>
<comment type="caution">
    <text evidence="1">The sequence shown here is derived from an EMBL/GenBank/DDBJ whole genome shotgun (WGS) entry which is preliminary data.</text>
</comment>
<dbReference type="EMBL" id="JAOJ01000002">
    <property type="protein sequence ID" value="EUA69370.1"/>
    <property type="molecule type" value="Genomic_DNA"/>
</dbReference>
<organism evidence="1 2">
    <name type="scientific">Mycobacteroides abscessus subsp. bolletii 1513</name>
    <dbReference type="NCBI Taxonomy" id="1299321"/>
    <lineage>
        <taxon>Bacteria</taxon>
        <taxon>Bacillati</taxon>
        <taxon>Actinomycetota</taxon>
        <taxon>Actinomycetes</taxon>
        <taxon>Mycobacteriales</taxon>
        <taxon>Mycobacteriaceae</taxon>
        <taxon>Mycobacteroides</taxon>
        <taxon>Mycobacteroides abscessus</taxon>
    </lineage>
</organism>